<proteinExistence type="predicted"/>
<keyword evidence="2" id="KW-1185">Reference proteome</keyword>
<organism evidence="1 2">
    <name type="scientific">Rhynocoris fuscipes</name>
    <dbReference type="NCBI Taxonomy" id="488301"/>
    <lineage>
        <taxon>Eukaryota</taxon>
        <taxon>Metazoa</taxon>
        <taxon>Ecdysozoa</taxon>
        <taxon>Arthropoda</taxon>
        <taxon>Hexapoda</taxon>
        <taxon>Insecta</taxon>
        <taxon>Pterygota</taxon>
        <taxon>Neoptera</taxon>
        <taxon>Paraneoptera</taxon>
        <taxon>Hemiptera</taxon>
        <taxon>Heteroptera</taxon>
        <taxon>Panheteroptera</taxon>
        <taxon>Cimicomorpha</taxon>
        <taxon>Reduviidae</taxon>
        <taxon>Harpactorinae</taxon>
        <taxon>Harpactorini</taxon>
        <taxon>Rhynocoris</taxon>
    </lineage>
</organism>
<accession>A0AAW1D1H7</accession>
<protein>
    <submittedName>
        <fullName evidence="1">Uncharacterized protein</fullName>
    </submittedName>
</protein>
<reference evidence="1 2" key="1">
    <citation type="submission" date="2022-12" db="EMBL/GenBank/DDBJ databases">
        <title>Chromosome-level genome assembly of true bugs.</title>
        <authorList>
            <person name="Ma L."/>
            <person name="Li H."/>
        </authorList>
    </citation>
    <scope>NUCLEOTIDE SEQUENCE [LARGE SCALE GENOMIC DNA]</scope>
    <source>
        <strain evidence="1">Lab_2022b</strain>
    </source>
</reference>
<dbReference type="AlphaFoldDB" id="A0AAW1D1H7"/>
<sequence>MVPLTIFGKKLKGRKRAVLCPLFPMVASHTLFNKTRSNILPQLLWISYNTNNYINTSVTKHKGDIINIFDSLKNNILTSVIDEKHRRELCIKWDLLTDKYQPTSFWVKTRIYCMSRLENEFADKRYWFLIKKEIDNFLINCY</sequence>
<comment type="caution">
    <text evidence="1">The sequence shown here is derived from an EMBL/GenBank/DDBJ whole genome shotgun (WGS) entry which is preliminary data.</text>
</comment>
<name>A0AAW1D1H7_9HEMI</name>
<dbReference type="Proteomes" id="UP001461498">
    <property type="component" value="Unassembled WGS sequence"/>
</dbReference>
<dbReference type="EMBL" id="JAPXFL010000008">
    <property type="protein sequence ID" value="KAK9502953.1"/>
    <property type="molecule type" value="Genomic_DNA"/>
</dbReference>
<gene>
    <name evidence="1" type="ORF">O3M35_011630</name>
</gene>
<evidence type="ECO:0000313" key="1">
    <source>
        <dbReference type="EMBL" id="KAK9502953.1"/>
    </source>
</evidence>
<evidence type="ECO:0000313" key="2">
    <source>
        <dbReference type="Proteomes" id="UP001461498"/>
    </source>
</evidence>